<dbReference type="EMBL" id="RSCE01000005">
    <property type="protein sequence ID" value="RSH82792.1"/>
    <property type="molecule type" value="Genomic_DNA"/>
</dbReference>
<proteinExistence type="predicted"/>
<gene>
    <name evidence="3" type="ORF">EHS24_007787</name>
</gene>
<dbReference type="STRING" id="105984.A0A427XVD2"/>
<protein>
    <recommendedName>
        <fullName evidence="2">SURP motif domain-containing protein</fullName>
    </recommendedName>
</protein>
<accession>A0A427XVD2</accession>
<dbReference type="AlphaFoldDB" id="A0A427XVD2"/>
<feature type="region of interest" description="Disordered" evidence="1">
    <location>
        <begin position="81"/>
        <end position="111"/>
    </location>
</feature>
<evidence type="ECO:0000256" key="1">
    <source>
        <dbReference type="SAM" id="MobiDB-lite"/>
    </source>
</evidence>
<feature type="compositionally biased region" description="Low complexity" evidence="1">
    <location>
        <begin position="315"/>
        <end position="329"/>
    </location>
</feature>
<name>A0A427XVD2_9TREE</name>
<dbReference type="GeneID" id="39592330"/>
<dbReference type="GO" id="GO:0006396">
    <property type="term" value="P:RNA processing"/>
    <property type="evidence" value="ECO:0007669"/>
    <property type="project" value="InterPro"/>
</dbReference>
<feature type="compositionally biased region" description="Basic residues" evidence="1">
    <location>
        <begin position="1"/>
        <end position="12"/>
    </location>
</feature>
<feature type="compositionally biased region" description="Pro residues" evidence="1">
    <location>
        <begin position="401"/>
        <end position="425"/>
    </location>
</feature>
<dbReference type="RefSeq" id="XP_028477024.1">
    <property type="nucleotide sequence ID" value="XM_028623131.1"/>
</dbReference>
<dbReference type="InterPro" id="IPR000061">
    <property type="entry name" value="Surp"/>
</dbReference>
<organism evidence="3 4">
    <name type="scientific">Apiotrichum porosum</name>
    <dbReference type="NCBI Taxonomy" id="105984"/>
    <lineage>
        <taxon>Eukaryota</taxon>
        <taxon>Fungi</taxon>
        <taxon>Dikarya</taxon>
        <taxon>Basidiomycota</taxon>
        <taxon>Agaricomycotina</taxon>
        <taxon>Tremellomycetes</taxon>
        <taxon>Trichosporonales</taxon>
        <taxon>Trichosporonaceae</taxon>
        <taxon>Apiotrichum</taxon>
    </lineage>
</organism>
<dbReference type="GO" id="GO:0003723">
    <property type="term" value="F:RNA binding"/>
    <property type="evidence" value="ECO:0007669"/>
    <property type="project" value="InterPro"/>
</dbReference>
<feature type="region of interest" description="Disordered" evidence="1">
    <location>
        <begin position="240"/>
        <end position="261"/>
    </location>
</feature>
<feature type="domain" description="SURP motif" evidence="2">
    <location>
        <begin position="182"/>
        <end position="226"/>
    </location>
</feature>
<feature type="compositionally biased region" description="Gly residues" evidence="1">
    <location>
        <begin position="346"/>
        <end position="368"/>
    </location>
</feature>
<feature type="compositionally biased region" description="Low complexity" evidence="1">
    <location>
        <begin position="240"/>
        <end position="260"/>
    </location>
</feature>
<comment type="caution">
    <text evidence="3">The sequence shown here is derived from an EMBL/GenBank/DDBJ whole genome shotgun (WGS) entry which is preliminary data.</text>
</comment>
<evidence type="ECO:0000313" key="3">
    <source>
        <dbReference type="EMBL" id="RSH82792.1"/>
    </source>
</evidence>
<feature type="compositionally biased region" description="Low complexity" evidence="1">
    <location>
        <begin position="369"/>
        <end position="400"/>
    </location>
</feature>
<dbReference type="Proteomes" id="UP000279236">
    <property type="component" value="Unassembled WGS sequence"/>
</dbReference>
<feature type="region of interest" description="Disordered" evidence="1">
    <location>
        <begin position="274"/>
        <end position="425"/>
    </location>
</feature>
<keyword evidence="4" id="KW-1185">Reference proteome</keyword>
<sequence length="425" mass="43724">MPRPAHPKRPRQQRRDDTEVSTSSSAALPPAAFTRAYETQLVRSRPPKPALMRWTGGEQGGGQRAQRDVWADRHDIVHLLSSLDVDTSRDDRPRPPSPASSSGSRSSYASWSLPSDEEEAWALSGDDEVAAYKAGKRRAWVEGLREARLRDRAREDGATKQAAMDAQDRLANEPPTAEILNLMEHTARALAASPNAAALEMRILARHSADARFTFLRAGAVHSAVWARVRAAAVSHLPSLSHSGGAGSASTAASGPSGTVSSGGAGSLSLSALAGRQRDKVKVPDGMGRLQGTVTGPHIAAAGPGPGTKVYNQDSHLSSSSLATSSQSTVEHKVAPNVRAKAKGSIGSGSGGGGGAMGSLGGLGGYGSDGSDSDSSASSSCSSSHRSGKPKPSTTTSTCAPPSPHQPPEPTGTPPPSPPPPPPPS</sequence>
<feature type="region of interest" description="Disordered" evidence="1">
    <location>
        <begin position="1"/>
        <end position="69"/>
    </location>
</feature>
<feature type="compositionally biased region" description="Low complexity" evidence="1">
    <location>
        <begin position="99"/>
        <end position="111"/>
    </location>
</feature>
<reference evidence="3 4" key="1">
    <citation type="submission" date="2018-11" db="EMBL/GenBank/DDBJ databases">
        <title>Genome sequence of Apiotrichum porosum DSM 27194.</title>
        <authorList>
            <person name="Aliyu H."/>
            <person name="Gorte O."/>
            <person name="Ochsenreither K."/>
        </authorList>
    </citation>
    <scope>NUCLEOTIDE SEQUENCE [LARGE SCALE GENOMIC DNA]</scope>
    <source>
        <strain evidence="3 4">DSM 27194</strain>
    </source>
</reference>
<feature type="compositionally biased region" description="Low complexity" evidence="1">
    <location>
        <begin position="21"/>
        <end position="32"/>
    </location>
</feature>
<evidence type="ECO:0000259" key="2">
    <source>
        <dbReference type="PROSITE" id="PS50128"/>
    </source>
</evidence>
<evidence type="ECO:0000313" key="4">
    <source>
        <dbReference type="Proteomes" id="UP000279236"/>
    </source>
</evidence>
<dbReference type="PROSITE" id="PS50128">
    <property type="entry name" value="SURP"/>
    <property type="match status" value="1"/>
</dbReference>